<feature type="transmembrane region" description="Helical" evidence="1">
    <location>
        <begin position="74"/>
        <end position="94"/>
    </location>
</feature>
<sequence length="684" mass="79919">MKQEVLNFFEKYKLFLIGVGLAFLSIVVLQVNYNKNHMHDYTVDEYFTISTIHPNMTPDKTVHRALNGPRLFTYMFYPGAMVGMIGHMGGNIYVDGWKYPGHNYFIKNYKLSGSSLKTNMEDPNLRYFHYYLKLQAIILLFLSLVPVLYLLWKKNLIVGMFMVSILIGINLLSLEERSLFYIEPLLMVMMNVLTWLYLFFADKKQISWFWMILASFLFALTISLKFSALFVIILLIALIISKETNLEMKLRTTILLIFSSIAFFCLINWHLFHSKEVFNNIVHDYFSNFWQYATGNKGVVIENFKLYNLKRITGEVFYSLGGLVYALPILLYFGLKFTPKKAFLHWFFFIAIVLLSIGFIVKQQVYIDRNILPFLTPLVIVYGVMTDRVIHRINKNNKPNPKTTAIYSYVLVALMIFLPILGYSKNYFKKVFPSERSNISRIIEQIPNKQNKRLISIDYDSAAFQYEFPTFQTMETTIPTNGKNFNSFKVNSIGQFKTPDVVVISEKGNNKQLTTYLLPAIFNTNFQFGEHFVFYNDAEKNLMFKKLSEELNSRQITPLLKDSISIREDLVLQEINIVDGNKIYLKLDYLDTKLMDWDGCRFYFHGKAHKPDVSKLPAERVQYGFEGWDFTITENNSFHYGSSLFVYQDFNPTLMKYEKFSFGIFRGCTKSKEFSIENVIIGQN</sequence>
<dbReference type="Proteomes" id="UP001203607">
    <property type="component" value="Unassembled WGS sequence"/>
</dbReference>
<protein>
    <recommendedName>
        <fullName evidence="4">Glycosyltransferase RgtA/B/C/D-like domain-containing protein</fullName>
    </recommendedName>
</protein>
<feature type="transmembrane region" description="Helical" evidence="1">
    <location>
        <begin position="252"/>
        <end position="272"/>
    </location>
</feature>
<dbReference type="RefSeq" id="WP_249657473.1">
    <property type="nucleotide sequence ID" value="NZ_JAMFMA010000002.1"/>
</dbReference>
<organism evidence="2 3">
    <name type="scientific">Flagellimonas spongiicola</name>
    <dbReference type="NCBI Taxonomy" id="2942208"/>
    <lineage>
        <taxon>Bacteria</taxon>
        <taxon>Pseudomonadati</taxon>
        <taxon>Bacteroidota</taxon>
        <taxon>Flavobacteriia</taxon>
        <taxon>Flavobacteriales</taxon>
        <taxon>Flavobacteriaceae</taxon>
        <taxon>Flagellimonas</taxon>
    </lineage>
</organism>
<feature type="transmembrane region" description="Helical" evidence="1">
    <location>
        <begin position="316"/>
        <end position="335"/>
    </location>
</feature>
<feature type="transmembrane region" description="Helical" evidence="1">
    <location>
        <begin position="342"/>
        <end position="361"/>
    </location>
</feature>
<comment type="caution">
    <text evidence="2">The sequence shown here is derived from an EMBL/GenBank/DDBJ whole genome shotgun (WGS) entry which is preliminary data.</text>
</comment>
<evidence type="ECO:0000256" key="1">
    <source>
        <dbReference type="SAM" id="Phobius"/>
    </source>
</evidence>
<feature type="transmembrane region" description="Helical" evidence="1">
    <location>
        <begin position="156"/>
        <end position="174"/>
    </location>
</feature>
<evidence type="ECO:0008006" key="4">
    <source>
        <dbReference type="Google" id="ProtNLM"/>
    </source>
</evidence>
<evidence type="ECO:0000313" key="3">
    <source>
        <dbReference type="Proteomes" id="UP001203607"/>
    </source>
</evidence>
<dbReference type="EMBL" id="JAMFMA010000002">
    <property type="protein sequence ID" value="MCL6274288.1"/>
    <property type="molecule type" value="Genomic_DNA"/>
</dbReference>
<proteinExistence type="predicted"/>
<feature type="transmembrane region" description="Helical" evidence="1">
    <location>
        <begin position="406"/>
        <end position="424"/>
    </location>
</feature>
<feature type="transmembrane region" description="Helical" evidence="1">
    <location>
        <begin position="12"/>
        <end position="33"/>
    </location>
</feature>
<accession>A0ABT0PV11</accession>
<reference evidence="2 3" key="1">
    <citation type="submission" date="2022-05" db="EMBL/GenBank/DDBJ databases">
        <authorList>
            <person name="Park J.-S."/>
        </authorList>
    </citation>
    <scope>NUCLEOTIDE SEQUENCE [LARGE SCALE GENOMIC DNA]</scope>
    <source>
        <strain evidence="2 3">2012CJ35-5</strain>
    </source>
</reference>
<evidence type="ECO:0000313" key="2">
    <source>
        <dbReference type="EMBL" id="MCL6274288.1"/>
    </source>
</evidence>
<feature type="transmembrane region" description="Helical" evidence="1">
    <location>
        <begin position="207"/>
        <end position="240"/>
    </location>
</feature>
<name>A0ABT0PV11_9FLAO</name>
<keyword evidence="1" id="KW-0472">Membrane</keyword>
<feature type="transmembrane region" description="Helical" evidence="1">
    <location>
        <begin position="130"/>
        <end position="150"/>
    </location>
</feature>
<feature type="transmembrane region" description="Helical" evidence="1">
    <location>
        <begin position="181"/>
        <end position="201"/>
    </location>
</feature>
<gene>
    <name evidence="2" type="ORF">M3P19_09720</name>
</gene>
<keyword evidence="3" id="KW-1185">Reference proteome</keyword>
<keyword evidence="1" id="KW-0812">Transmembrane</keyword>
<keyword evidence="1" id="KW-1133">Transmembrane helix</keyword>
<feature type="transmembrane region" description="Helical" evidence="1">
    <location>
        <begin position="367"/>
        <end position="385"/>
    </location>
</feature>